<evidence type="ECO:0000256" key="2">
    <source>
        <dbReference type="ARBA" id="ARBA00023015"/>
    </source>
</evidence>
<dbReference type="SUPFAM" id="SSF52540">
    <property type="entry name" value="P-loop containing nucleoside triphosphate hydrolases"/>
    <property type="match status" value="1"/>
</dbReference>
<dbReference type="Gene3D" id="1.10.10.10">
    <property type="entry name" value="Winged helix-like DNA-binding domain superfamily/Winged helix DNA-binding domain"/>
    <property type="match status" value="1"/>
</dbReference>
<sequence length="1036" mass="111965">MEFRILGALEVSDRGVRLDPGGVRNQKVLAALLLSAERVATPSYLVDVVWGEDPPSTSRHQIQKCVGELRSVLGPDVIVTDSAGYRLVLGEADLDQRTFERLVAQSHTVELGDAVAHLRAALSLWRGTALAGIESQALRADVERLEERRAEVRERCLALELGLGRHREAVAELTALVGEHPYRERLAELLMQALHGSGRRADALEVYQRMRTRLADDLGVEPGESLRSVHQSVLSQEPVAVQPKPTTTPAQLPADLARFTGRQEHLARLDDLVSARAGTVVITSIAGVAGVGKTALAVHWAHRARPLFPDGQLYVNLRGHDDAPPTTPADALAQFLRALGIDSSAIPREEAEQAALYRSLLADRRMLIVLDNAASEAQVRPLLPGSARCAVVITSRNSLLGLVALDDAHQVELDVLEPDEAHELIGRVLGESRAAAEPDAVAELAWLCGYLPLAMRIALANLVARPHHLVVDAVAELSGGDRLAKLAVPGDRRAAVTAAFDLSYRALPPDARVLFRRLGLLPRTDFTPDAAAALLGEPSARDAVLALEAASLIEPHTPNRYRMHDLLRLYAQDLVAHDPDRAAARHRLLEFYLHTTDAAMRLLAPDMFRLDRSGTARPFAGRADALSWLDGERESVVTLVVQCAEEGPREYAWQLTDAWRGYFWLRRNSADCQIAGQAALIAAEAESDPEGRAAAHSALATACIEQDAPQTEHWLAARDLYRVAGNLAGECHCLHNLGNAHTLFGRPARATELFSQALHLVTDVPRKALTLTSLGVAATFTGHLATARQHFEQALELFAQTGNEMRAVPALSGLGDVTCQLGDIACATTYLDQAAGLAEGSGSQTWRLNTLRSRAMLERDTCRSEQALETTTRLLEAAEETATSHYVLSALIVQGELLHHFGRTGEAVAALERGLRLARSLEKRYHETSVLIDLARVLASSEPDAAVRHATAALELADERSLRVLRGRALTTLASVHPGQARMLVEEALEVQTATGHLLGQAEALGLLGRADEAGKIFAHVTGNPSAVPAGTLRSV</sequence>
<keyword evidence="2" id="KW-0805">Transcription regulation</keyword>
<dbReference type="Proteomes" id="UP000316639">
    <property type="component" value="Unassembled WGS sequence"/>
</dbReference>
<evidence type="ECO:0000256" key="1">
    <source>
        <dbReference type="ARBA" id="ARBA00005820"/>
    </source>
</evidence>
<dbReference type="Pfam" id="PF03704">
    <property type="entry name" value="BTAD"/>
    <property type="match status" value="1"/>
</dbReference>
<keyword evidence="3" id="KW-0238">DNA-binding</keyword>
<dbReference type="CDD" id="cd15831">
    <property type="entry name" value="BTAD"/>
    <property type="match status" value="1"/>
</dbReference>
<dbReference type="EMBL" id="VOBR01000006">
    <property type="protein sequence ID" value="TWP52084.1"/>
    <property type="molecule type" value="Genomic_DNA"/>
</dbReference>
<evidence type="ECO:0000313" key="8">
    <source>
        <dbReference type="EMBL" id="TWP52084.1"/>
    </source>
</evidence>
<dbReference type="InterPro" id="IPR019734">
    <property type="entry name" value="TPR_rpt"/>
</dbReference>
<reference evidence="8 9" key="1">
    <citation type="submission" date="2019-07" db="EMBL/GenBank/DDBJ databases">
        <title>Lentzea xizangensis sp. nov., isolated from Qinghai-Tibetan Plateau Soils.</title>
        <authorList>
            <person name="Huang J."/>
        </authorList>
    </citation>
    <scope>NUCLEOTIDE SEQUENCE [LARGE SCALE GENOMIC DNA]</scope>
    <source>
        <strain evidence="8 9">FXJ1.1311</strain>
    </source>
</reference>
<evidence type="ECO:0000259" key="6">
    <source>
        <dbReference type="SMART" id="SM00862"/>
    </source>
</evidence>
<keyword evidence="5" id="KW-0175">Coiled coil</keyword>
<dbReference type="InterPro" id="IPR036388">
    <property type="entry name" value="WH-like_DNA-bd_sf"/>
</dbReference>
<evidence type="ECO:0000256" key="5">
    <source>
        <dbReference type="SAM" id="Coils"/>
    </source>
</evidence>
<dbReference type="PANTHER" id="PTHR35807:SF1">
    <property type="entry name" value="TRANSCRIPTIONAL REGULATOR REDD"/>
    <property type="match status" value="1"/>
</dbReference>
<organism evidence="8 9">
    <name type="scientific">Lentzea tibetensis</name>
    <dbReference type="NCBI Taxonomy" id="2591470"/>
    <lineage>
        <taxon>Bacteria</taxon>
        <taxon>Bacillati</taxon>
        <taxon>Actinomycetota</taxon>
        <taxon>Actinomycetes</taxon>
        <taxon>Pseudonocardiales</taxon>
        <taxon>Pseudonocardiaceae</taxon>
        <taxon>Lentzea</taxon>
    </lineage>
</organism>
<comment type="similarity">
    <text evidence="1">Belongs to the AfsR/DnrI/RedD regulatory family.</text>
</comment>
<evidence type="ECO:0000259" key="7">
    <source>
        <dbReference type="SMART" id="SM01043"/>
    </source>
</evidence>
<dbReference type="Gene3D" id="1.25.40.10">
    <property type="entry name" value="Tetratricopeptide repeat domain"/>
    <property type="match status" value="3"/>
</dbReference>
<dbReference type="SMART" id="SM00028">
    <property type="entry name" value="TPR"/>
    <property type="match status" value="5"/>
</dbReference>
<keyword evidence="4" id="KW-0804">Transcription</keyword>
<comment type="caution">
    <text evidence="8">The sequence shown here is derived from an EMBL/GenBank/DDBJ whole genome shotgun (WGS) entry which is preliminary data.</text>
</comment>
<evidence type="ECO:0000313" key="9">
    <source>
        <dbReference type="Proteomes" id="UP000316639"/>
    </source>
</evidence>
<dbReference type="InterPro" id="IPR051677">
    <property type="entry name" value="AfsR-DnrI-RedD_regulator"/>
</dbReference>
<dbReference type="GO" id="GO:0003677">
    <property type="term" value="F:DNA binding"/>
    <property type="evidence" value="ECO:0007669"/>
    <property type="project" value="UniProtKB-KW"/>
</dbReference>
<evidence type="ECO:0000256" key="3">
    <source>
        <dbReference type="ARBA" id="ARBA00023125"/>
    </source>
</evidence>
<dbReference type="PANTHER" id="PTHR35807">
    <property type="entry name" value="TRANSCRIPTIONAL REGULATOR REDD-RELATED"/>
    <property type="match status" value="1"/>
</dbReference>
<dbReference type="PRINTS" id="PR00364">
    <property type="entry name" value="DISEASERSIST"/>
</dbReference>
<dbReference type="RefSeq" id="WP_146350880.1">
    <property type="nucleotide sequence ID" value="NZ_VOBR01000006.1"/>
</dbReference>
<dbReference type="SUPFAM" id="SSF48452">
    <property type="entry name" value="TPR-like"/>
    <property type="match status" value="3"/>
</dbReference>
<dbReference type="SMART" id="SM01043">
    <property type="entry name" value="BTAD"/>
    <property type="match status" value="1"/>
</dbReference>
<dbReference type="InterPro" id="IPR002182">
    <property type="entry name" value="NB-ARC"/>
</dbReference>
<dbReference type="SUPFAM" id="SSF46894">
    <property type="entry name" value="C-terminal effector domain of the bipartite response regulators"/>
    <property type="match status" value="1"/>
</dbReference>
<dbReference type="OrthoDB" id="4507225at2"/>
<dbReference type="AlphaFoldDB" id="A0A563EY64"/>
<accession>A0A563EY64</accession>
<dbReference type="InterPro" id="IPR011990">
    <property type="entry name" value="TPR-like_helical_dom_sf"/>
</dbReference>
<dbReference type="InterPro" id="IPR001867">
    <property type="entry name" value="OmpR/PhoB-type_DNA-bd"/>
</dbReference>
<feature type="domain" description="Bacterial transcriptional activator" evidence="7">
    <location>
        <begin position="94"/>
        <end position="234"/>
    </location>
</feature>
<feature type="domain" description="OmpR/PhoB-type" evidence="6">
    <location>
        <begin position="13"/>
        <end position="87"/>
    </location>
</feature>
<dbReference type="Gene3D" id="3.40.50.300">
    <property type="entry name" value="P-loop containing nucleotide triphosphate hydrolases"/>
    <property type="match status" value="1"/>
</dbReference>
<dbReference type="GO" id="GO:0006355">
    <property type="term" value="P:regulation of DNA-templated transcription"/>
    <property type="evidence" value="ECO:0007669"/>
    <property type="project" value="InterPro"/>
</dbReference>
<dbReference type="Pfam" id="PF00931">
    <property type="entry name" value="NB-ARC"/>
    <property type="match status" value="1"/>
</dbReference>
<keyword evidence="9" id="KW-1185">Reference proteome</keyword>
<dbReference type="GO" id="GO:0043531">
    <property type="term" value="F:ADP binding"/>
    <property type="evidence" value="ECO:0007669"/>
    <property type="project" value="InterPro"/>
</dbReference>
<protein>
    <submittedName>
        <fullName evidence="8">Transcriptional regulator</fullName>
    </submittedName>
</protein>
<feature type="coiled-coil region" evidence="5">
    <location>
        <begin position="135"/>
        <end position="162"/>
    </location>
</feature>
<proteinExistence type="inferred from homology"/>
<dbReference type="SMART" id="SM00862">
    <property type="entry name" value="Trans_reg_C"/>
    <property type="match status" value="1"/>
</dbReference>
<dbReference type="InterPro" id="IPR027417">
    <property type="entry name" value="P-loop_NTPase"/>
</dbReference>
<name>A0A563EY64_9PSEU</name>
<dbReference type="InterPro" id="IPR005158">
    <property type="entry name" value="BTAD"/>
</dbReference>
<evidence type="ECO:0000256" key="4">
    <source>
        <dbReference type="ARBA" id="ARBA00023163"/>
    </source>
</evidence>
<gene>
    <name evidence="8" type="ORF">FKR81_10900</name>
</gene>
<dbReference type="GO" id="GO:0000160">
    <property type="term" value="P:phosphorelay signal transduction system"/>
    <property type="evidence" value="ECO:0007669"/>
    <property type="project" value="InterPro"/>
</dbReference>
<dbReference type="InterPro" id="IPR016032">
    <property type="entry name" value="Sig_transdc_resp-reg_C-effctor"/>
</dbReference>